<dbReference type="InterPro" id="IPR036428">
    <property type="entry name" value="PCD_sf"/>
</dbReference>
<dbReference type="OrthoDB" id="9794987at2"/>
<dbReference type="InterPro" id="IPR001533">
    <property type="entry name" value="Pterin_deHydtase"/>
</dbReference>
<dbReference type="PANTHER" id="PTHR12599">
    <property type="entry name" value="PTERIN-4-ALPHA-CARBINOLAMINE DEHYDRATASE"/>
    <property type="match status" value="1"/>
</dbReference>
<sequence>MQRELLNKKEIDELLLSLPRWEVKDNKLQRDFRFQNFVEAFGFMTQVGLIAESLNHHPEWSNVYSEVTIKLTTHDLGGLSTLDIKLAKLINKLVKD</sequence>
<dbReference type="Gene3D" id="3.30.1360.20">
    <property type="entry name" value="Transcriptional coactivator/pterin dehydratase"/>
    <property type="match status" value="1"/>
</dbReference>
<dbReference type="NCBIfam" id="NF002017">
    <property type="entry name" value="PRK00823.1-2"/>
    <property type="match status" value="1"/>
</dbReference>
<evidence type="ECO:0000256" key="4">
    <source>
        <dbReference type="HAMAP-Rule" id="MF_00434"/>
    </source>
</evidence>
<dbReference type="NCBIfam" id="NF002018">
    <property type="entry name" value="PRK00823.1-3"/>
    <property type="match status" value="1"/>
</dbReference>
<dbReference type="GO" id="GO:0006729">
    <property type="term" value="P:tetrahydrobiopterin biosynthetic process"/>
    <property type="evidence" value="ECO:0007669"/>
    <property type="project" value="InterPro"/>
</dbReference>
<keyword evidence="6" id="KW-1185">Reference proteome</keyword>
<protein>
    <recommendedName>
        <fullName evidence="4">Putative pterin-4-alpha-carbinolamine dehydratase</fullName>
        <shortName evidence="4">PHS</shortName>
        <ecNumber evidence="4">4.2.1.96</ecNumber>
    </recommendedName>
    <alternativeName>
        <fullName evidence="4">4-alpha-hydroxy-tetrahydropterin dehydratase</fullName>
    </alternativeName>
    <alternativeName>
        <fullName evidence="4">Pterin carbinolamine dehydratase</fullName>
        <shortName evidence="4">PCD</shortName>
    </alternativeName>
</protein>
<dbReference type="CDD" id="cd00914">
    <property type="entry name" value="PCD_DCoH_subfamily_b"/>
    <property type="match status" value="1"/>
</dbReference>
<comment type="catalytic activity">
    <reaction evidence="1 4">
        <text>(4aS,6R)-4a-hydroxy-L-erythro-5,6,7,8-tetrahydrobiopterin = (6R)-L-erythro-6,7-dihydrobiopterin + H2O</text>
        <dbReference type="Rhea" id="RHEA:11920"/>
        <dbReference type="ChEBI" id="CHEBI:15377"/>
        <dbReference type="ChEBI" id="CHEBI:15642"/>
        <dbReference type="ChEBI" id="CHEBI:43120"/>
        <dbReference type="EC" id="4.2.1.96"/>
    </reaction>
</comment>
<dbReference type="EMBL" id="CP000878">
    <property type="protein sequence ID" value="ABX08422.1"/>
    <property type="molecule type" value="Genomic_DNA"/>
</dbReference>
<evidence type="ECO:0000313" key="5">
    <source>
        <dbReference type="EMBL" id="ABX08422.1"/>
    </source>
</evidence>
<dbReference type="HOGENOM" id="CLU_081974_3_2_3"/>
<dbReference type="Pfam" id="PF01329">
    <property type="entry name" value="Pterin_4a"/>
    <property type="match status" value="1"/>
</dbReference>
<evidence type="ECO:0000256" key="1">
    <source>
        <dbReference type="ARBA" id="ARBA00001554"/>
    </source>
</evidence>
<name>A9BEB2_PROM4</name>
<dbReference type="GO" id="GO:0008124">
    <property type="term" value="F:4-alpha-hydroxytetrahydrobiopterin dehydratase activity"/>
    <property type="evidence" value="ECO:0007669"/>
    <property type="project" value="UniProtKB-UniRule"/>
</dbReference>
<dbReference type="HAMAP" id="MF_00434">
    <property type="entry name" value="Pterin_4_alpha"/>
    <property type="match status" value="1"/>
</dbReference>
<reference evidence="5 6" key="1">
    <citation type="journal article" date="2007" name="PLoS Genet.">
        <title>Patterns and implications of gene gain and loss in the evolution of Prochlorococcus.</title>
        <authorList>
            <person name="Kettler G.C."/>
            <person name="Martiny A.C."/>
            <person name="Huang K."/>
            <person name="Zucker J."/>
            <person name="Coleman M.L."/>
            <person name="Rodrigue S."/>
            <person name="Chen F."/>
            <person name="Lapidus A."/>
            <person name="Ferriera S."/>
            <person name="Johnson J."/>
            <person name="Steglich C."/>
            <person name="Church G.M."/>
            <person name="Richardson P."/>
            <person name="Chisholm S.W."/>
        </authorList>
    </citation>
    <scope>NUCLEOTIDE SEQUENCE [LARGE SCALE GENOMIC DNA]</scope>
    <source>
        <strain evidence="6">MIT 9211</strain>
    </source>
</reference>
<dbReference type="SUPFAM" id="SSF55248">
    <property type="entry name" value="PCD-like"/>
    <property type="match status" value="1"/>
</dbReference>
<proteinExistence type="inferred from homology"/>
<evidence type="ECO:0000256" key="3">
    <source>
        <dbReference type="ARBA" id="ARBA00023239"/>
    </source>
</evidence>
<dbReference type="Proteomes" id="UP000000788">
    <property type="component" value="Chromosome"/>
</dbReference>
<comment type="similarity">
    <text evidence="2 4">Belongs to the pterin-4-alpha-carbinolamine dehydratase family.</text>
</comment>
<dbReference type="STRING" id="93059.P9211_04911"/>
<dbReference type="KEGG" id="pmj:P9211_04911"/>
<gene>
    <name evidence="5" type="ordered locus">P9211_04911</name>
</gene>
<accession>A9BEB2</accession>
<evidence type="ECO:0000256" key="2">
    <source>
        <dbReference type="ARBA" id="ARBA00006472"/>
    </source>
</evidence>
<evidence type="ECO:0000313" key="6">
    <source>
        <dbReference type="Proteomes" id="UP000000788"/>
    </source>
</evidence>
<dbReference type="AlphaFoldDB" id="A9BEB2"/>
<dbReference type="eggNOG" id="COG2154">
    <property type="taxonomic scope" value="Bacteria"/>
</dbReference>
<dbReference type="RefSeq" id="WP_012195045.1">
    <property type="nucleotide sequence ID" value="NC_009976.1"/>
</dbReference>
<organism evidence="5 6">
    <name type="scientific">Prochlorococcus marinus (strain MIT 9211)</name>
    <dbReference type="NCBI Taxonomy" id="93059"/>
    <lineage>
        <taxon>Bacteria</taxon>
        <taxon>Bacillati</taxon>
        <taxon>Cyanobacteriota</taxon>
        <taxon>Cyanophyceae</taxon>
        <taxon>Synechococcales</taxon>
        <taxon>Prochlorococcaceae</taxon>
        <taxon>Prochlorococcus</taxon>
    </lineage>
</organism>
<keyword evidence="3 4" id="KW-0456">Lyase</keyword>
<dbReference type="PANTHER" id="PTHR12599:SF0">
    <property type="entry name" value="PTERIN-4-ALPHA-CARBINOLAMINE DEHYDRATASE"/>
    <property type="match status" value="1"/>
</dbReference>
<dbReference type="EC" id="4.2.1.96" evidence="4"/>